<evidence type="ECO:0008006" key="6">
    <source>
        <dbReference type="Google" id="ProtNLM"/>
    </source>
</evidence>
<organism evidence="4 5">
    <name type="scientific">Macrosiphum euphorbiae</name>
    <name type="common">potato aphid</name>
    <dbReference type="NCBI Taxonomy" id="13131"/>
    <lineage>
        <taxon>Eukaryota</taxon>
        <taxon>Metazoa</taxon>
        <taxon>Ecdysozoa</taxon>
        <taxon>Arthropoda</taxon>
        <taxon>Hexapoda</taxon>
        <taxon>Insecta</taxon>
        <taxon>Pterygota</taxon>
        <taxon>Neoptera</taxon>
        <taxon>Paraneoptera</taxon>
        <taxon>Hemiptera</taxon>
        <taxon>Sternorrhyncha</taxon>
        <taxon>Aphidomorpha</taxon>
        <taxon>Aphidoidea</taxon>
        <taxon>Aphididae</taxon>
        <taxon>Macrosiphini</taxon>
        <taxon>Macrosiphum</taxon>
    </lineage>
</organism>
<proteinExistence type="predicted"/>
<comment type="caution">
    <text evidence="4">The sequence shown here is derived from an EMBL/GenBank/DDBJ whole genome shotgun (WGS) entry which is preliminary data.</text>
</comment>
<reference evidence="4 5" key="1">
    <citation type="submission" date="2023-01" db="EMBL/GenBank/DDBJ databases">
        <authorList>
            <person name="Whitehead M."/>
        </authorList>
    </citation>
    <scope>NUCLEOTIDE SEQUENCE [LARGE SCALE GENOMIC DNA]</scope>
</reference>
<protein>
    <recommendedName>
        <fullName evidence="6">Transposable element P transposase</fullName>
    </recommendedName>
</protein>
<feature type="domain" description="Transposable element P transposase-like RNase H" evidence="1">
    <location>
        <begin position="2"/>
        <end position="124"/>
    </location>
</feature>
<dbReference type="Pfam" id="PF21787">
    <property type="entry name" value="TNP-like_RNaseH_N"/>
    <property type="match status" value="1"/>
</dbReference>
<accession>A0AAV0VKZ1</accession>
<dbReference type="Pfam" id="PF21789">
    <property type="entry name" value="TNP-like_RNaseH_C"/>
    <property type="match status" value="1"/>
</dbReference>
<evidence type="ECO:0000313" key="5">
    <source>
        <dbReference type="Proteomes" id="UP001160148"/>
    </source>
</evidence>
<dbReference type="InterPro" id="IPR048367">
    <property type="entry name" value="TNP-like_RNaseH_C"/>
</dbReference>
<dbReference type="InterPro" id="IPR048365">
    <property type="entry name" value="TNP-like_RNaseH_N"/>
</dbReference>
<evidence type="ECO:0000259" key="2">
    <source>
        <dbReference type="Pfam" id="PF21788"/>
    </source>
</evidence>
<evidence type="ECO:0000313" key="4">
    <source>
        <dbReference type="EMBL" id="CAI6344299.1"/>
    </source>
</evidence>
<dbReference type="PANTHER" id="PTHR47577:SF2">
    <property type="entry name" value="THAP DOMAIN CONTAINING 9"/>
    <property type="match status" value="1"/>
</dbReference>
<dbReference type="EMBL" id="CARXXK010000001">
    <property type="protein sequence ID" value="CAI6344299.1"/>
    <property type="molecule type" value="Genomic_DNA"/>
</dbReference>
<sequence>MKVLKNNVAKLPPAQKYCSLLFDEMSISAELHYNETLDRIEGFEDYGYERTQKFADHALVFMIRGITKKFKQPIAYFFCQGSTSSHRLVKLIKDIVPNLHSTGLHIVATISDQGATNEAAIKILHADTKAYYLKKNVEYRNDVYEIQHNQERLKIVHLFDPPHLLKGIRNNLITKNLIFTMDDEKYEAKWQHIIDLYKLDSTIPNVKMLPRLTDYHVLPQKISKMKVKCAAQVMSERVSSLMGFLASKNIINSEARGTASLCLMFDQLFDSVNGSYDKIVDGKKYRTAIKNKSPHFELWEKYLPVLKSMVFVDPKTGKHQRPPTIKNWEVTIRGLKTIYQYLQTKGIKSILPRNCNQDTLENFFGASRNIGCRNVNPSCHAFASSYKTLLLNNLMSTHSPGNNCEEDFASSCLSSYHEIFINSNTENSNTNENIVCHDFPQKPCIQNQHGINVEYLTSQTHTYISGYILKKLNLLLLKNCSCLAQLCSTQSNNNHNLITAREYSQTFISLKYPNKIFCSLVQKVIDLVSEKLPTICHTLNVKATLINIVSELINLNILKCQLHEQMFGQIFLNFTIKFLIYNWCNSVNKILNGKQSINKNENDHIKISAYERYVKYSKYKHLKNRKF</sequence>
<feature type="domain" description="Transposable element P transposase-like GTP-binding insertion" evidence="2">
    <location>
        <begin position="163"/>
        <end position="274"/>
    </location>
</feature>
<keyword evidence="5" id="KW-1185">Reference proteome</keyword>
<dbReference type="PANTHER" id="PTHR47577">
    <property type="entry name" value="THAP DOMAIN-CONTAINING PROTEIN 6"/>
    <property type="match status" value="1"/>
</dbReference>
<evidence type="ECO:0000259" key="3">
    <source>
        <dbReference type="Pfam" id="PF21789"/>
    </source>
</evidence>
<dbReference type="Proteomes" id="UP001160148">
    <property type="component" value="Unassembled WGS sequence"/>
</dbReference>
<feature type="domain" description="Transposable element P transposase-like RNase H C-terminal" evidence="3">
    <location>
        <begin position="355"/>
        <end position="387"/>
    </location>
</feature>
<gene>
    <name evidence="4" type="ORF">MEUPH1_LOCUS1450</name>
</gene>
<dbReference type="InterPro" id="IPR048366">
    <property type="entry name" value="TNP-like_GBD"/>
</dbReference>
<evidence type="ECO:0000259" key="1">
    <source>
        <dbReference type="Pfam" id="PF21787"/>
    </source>
</evidence>
<dbReference type="Pfam" id="PF21788">
    <property type="entry name" value="TNP-like_GBD"/>
    <property type="match status" value="1"/>
</dbReference>
<dbReference type="AlphaFoldDB" id="A0AAV0VKZ1"/>
<name>A0AAV0VKZ1_9HEMI</name>